<dbReference type="InParanoid" id="H3HBC5"/>
<evidence type="ECO:0000313" key="2">
    <source>
        <dbReference type="EnsemblProtists" id="Phyra94006"/>
    </source>
</evidence>
<dbReference type="GeneID" id="94227626"/>
<reference evidence="3" key="1">
    <citation type="journal article" date="2006" name="Science">
        <title>Phytophthora genome sequences uncover evolutionary origins and mechanisms of pathogenesis.</title>
        <authorList>
            <person name="Tyler B.M."/>
            <person name="Tripathy S."/>
            <person name="Zhang X."/>
            <person name="Dehal P."/>
            <person name="Jiang R.H."/>
            <person name="Aerts A."/>
            <person name="Arredondo F.D."/>
            <person name="Baxter L."/>
            <person name="Bensasson D."/>
            <person name="Beynon J.L."/>
            <person name="Chapman J."/>
            <person name="Damasceno C.M."/>
            <person name="Dorrance A.E."/>
            <person name="Dou D."/>
            <person name="Dickerman A.W."/>
            <person name="Dubchak I.L."/>
            <person name="Garbelotto M."/>
            <person name="Gijzen M."/>
            <person name="Gordon S.G."/>
            <person name="Govers F."/>
            <person name="Grunwald N.J."/>
            <person name="Huang W."/>
            <person name="Ivors K.L."/>
            <person name="Jones R.W."/>
            <person name="Kamoun S."/>
            <person name="Krampis K."/>
            <person name="Lamour K.H."/>
            <person name="Lee M.K."/>
            <person name="McDonald W.H."/>
            <person name="Medina M."/>
            <person name="Meijer H.J."/>
            <person name="Nordberg E.K."/>
            <person name="Maclean D.J."/>
            <person name="Ospina-Giraldo M.D."/>
            <person name="Morris P.F."/>
            <person name="Phuntumart V."/>
            <person name="Putnam N.H."/>
            <person name="Rash S."/>
            <person name="Rose J.K."/>
            <person name="Sakihama Y."/>
            <person name="Salamov A.A."/>
            <person name="Savidor A."/>
            <person name="Scheuring C.F."/>
            <person name="Smith B.M."/>
            <person name="Sobral B.W."/>
            <person name="Terry A."/>
            <person name="Torto-Alalibo T.A."/>
            <person name="Win J."/>
            <person name="Xu Z."/>
            <person name="Zhang H."/>
            <person name="Grigoriev I.V."/>
            <person name="Rokhsar D.S."/>
            <person name="Boore J.L."/>
        </authorList>
    </citation>
    <scope>NUCLEOTIDE SEQUENCE [LARGE SCALE GENOMIC DNA]</scope>
    <source>
        <strain evidence="3">Pr102</strain>
    </source>
</reference>
<sequence>MANKMFCALTCSLLSLAGFVFLFLVGILVKVQPEYMKISKSVESPAPIFESACLYGTLFVVSSVVYYKETRKNALESYDLSGSTADERQSLLDKPVVSYS</sequence>
<dbReference type="OMA" id="PIFESAC"/>
<dbReference type="AlphaFoldDB" id="H3HBC5"/>
<keyword evidence="3" id="KW-1185">Reference proteome</keyword>
<evidence type="ECO:0000256" key="1">
    <source>
        <dbReference type="SAM" id="Phobius"/>
    </source>
</evidence>
<keyword evidence="1" id="KW-1133">Transmembrane helix</keyword>
<keyword evidence="1" id="KW-0472">Membrane</keyword>
<accession>H3HBC5</accession>
<dbReference type="eggNOG" id="ENOG502SFI3">
    <property type="taxonomic scope" value="Eukaryota"/>
</dbReference>
<dbReference type="RefSeq" id="XP_067751223.1">
    <property type="nucleotide sequence ID" value="XM_067891588.1"/>
</dbReference>
<dbReference type="VEuPathDB" id="FungiDB:KRP23_661"/>
<organism evidence="2 3">
    <name type="scientific">Phytophthora ramorum</name>
    <name type="common">Sudden oak death agent</name>
    <dbReference type="NCBI Taxonomy" id="164328"/>
    <lineage>
        <taxon>Eukaryota</taxon>
        <taxon>Sar</taxon>
        <taxon>Stramenopiles</taxon>
        <taxon>Oomycota</taxon>
        <taxon>Peronosporomycetes</taxon>
        <taxon>Peronosporales</taxon>
        <taxon>Peronosporaceae</taxon>
        <taxon>Phytophthora</taxon>
    </lineage>
</organism>
<proteinExistence type="predicted"/>
<name>H3HBC5_PHYRM</name>
<dbReference type="Proteomes" id="UP000005238">
    <property type="component" value="Unassembled WGS sequence"/>
</dbReference>
<dbReference type="OrthoDB" id="67317at2759"/>
<dbReference type="VEuPathDB" id="FungiDB:KRP22_6437"/>
<dbReference type="EMBL" id="DS566008">
    <property type="status" value="NOT_ANNOTATED_CDS"/>
    <property type="molecule type" value="Genomic_DNA"/>
</dbReference>
<reference evidence="2" key="2">
    <citation type="submission" date="2015-06" db="UniProtKB">
        <authorList>
            <consortium name="EnsemblProtists"/>
        </authorList>
    </citation>
    <scope>IDENTIFICATION</scope>
    <source>
        <strain evidence="2">Pr102</strain>
    </source>
</reference>
<protein>
    <submittedName>
        <fullName evidence="2">Uncharacterized protein</fullName>
    </submittedName>
</protein>
<evidence type="ECO:0000313" key="3">
    <source>
        <dbReference type="Proteomes" id="UP000005238"/>
    </source>
</evidence>
<feature type="transmembrane region" description="Helical" evidence="1">
    <location>
        <begin position="46"/>
        <end position="67"/>
    </location>
</feature>
<keyword evidence="1" id="KW-0812">Transmembrane</keyword>
<dbReference type="EnsemblProtists" id="Phyra94006">
    <property type="protein sequence ID" value="Phyra94006"/>
    <property type="gene ID" value="Phyra94006"/>
</dbReference>
<dbReference type="HOGENOM" id="CLU_168614_0_0_1"/>